<organism evidence="2 3">
    <name type="scientific">Roseospira visakhapatnamensis</name>
    <dbReference type="NCBI Taxonomy" id="390880"/>
    <lineage>
        <taxon>Bacteria</taxon>
        <taxon>Pseudomonadati</taxon>
        <taxon>Pseudomonadota</taxon>
        <taxon>Alphaproteobacteria</taxon>
        <taxon>Rhodospirillales</taxon>
        <taxon>Rhodospirillaceae</taxon>
        <taxon>Roseospira</taxon>
    </lineage>
</organism>
<sequence>MAGRLPPTIGRRRVLRMGLVGAGLAAHGMARPAWADHPRRLRLLAFDGQWPEAVRDRLSRDHGLTLDVTWAADADEVWERVRLARDGHPAPGVDMPFDLMCLGLEDVARWRAADLLAPLPADALAPVADALRPVLAAHGALDADGTAVWAPLALGATVMLAVGEGAESLAARPDGPPGWDWLLSDALAGRVALEPHAAVWIGVRIVDPDGTRLSEAETDKAAARALFRDVDAALKPYRAALADVWTDTVTFDHRFRGAAAPALAGCAWDGLARALAVASTAAPVAAVVPAEGAPGWLDGLAIPRGAVFPERAARLLAALAVPETAAAWGAATGWLPADPRAWPALPAPMGAWAESVLAAGDGLSRLWIPPRLTGPAADAFDASRSRFEFP</sequence>
<dbReference type="PANTHER" id="PTHR30222:SF17">
    <property type="entry name" value="SPERMIDINE_PUTRESCINE-BINDING PERIPLASMIC PROTEIN"/>
    <property type="match status" value="1"/>
</dbReference>
<keyword evidence="3" id="KW-1185">Reference proteome</keyword>
<dbReference type="PANTHER" id="PTHR30222">
    <property type="entry name" value="SPERMIDINE/PUTRESCINE-BINDING PERIPLASMIC PROTEIN"/>
    <property type="match status" value="1"/>
</dbReference>
<dbReference type="Proteomes" id="UP000554286">
    <property type="component" value="Unassembled WGS sequence"/>
</dbReference>
<dbReference type="Gene3D" id="3.40.190.10">
    <property type="entry name" value="Periplasmic binding protein-like II"/>
    <property type="match status" value="2"/>
</dbReference>
<dbReference type="AlphaFoldDB" id="A0A7W6RCI8"/>
<dbReference type="EMBL" id="JACIGK010000007">
    <property type="protein sequence ID" value="MBB4265636.1"/>
    <property type="molecule type" value="Genomic_DNA"/>
</dbReference>
<dbReference type="InterPro" id="IPR006311">
    <property type="entry name" value="TAT_signal"/>
</dbReference>
<keyword evidence="1" id="KW-0732">Signal</keyword>
<dbReference type="PROSITE" id="PS51318">
    <property type="entry name" value="TAT"/>
    <property type="match status" value="1"/>
</dbReference>
<dbReference type="Pfam" id="PF13416">
    <property type="entry name" value="SBP_bac_8"/>
    <property type="match status" value="1"/>
</dbReference>
<dbReference type="InterPro" id="IPR006059">
    <property type="entry name" value="SBP"/>
</dbReference>
<evidence type="ECO:0000256" key="1">
    <source>
        <dbReference type="ARBA" id="ARBA00022729"/>
    </source>
</evidence>
<name>A0A7W6RCI8_9PROT</name>
<accession>A0A7W6RCI8</accession>
<proteinExistence type="predicted"/>
<protein>
    <submittedName>
        <fullName evidence="2">Spermidine/putrescine-binding protein</fullName>
    </submittedName>
</protein>
<gene>
    <name evidence="2" type="ORF">GGD89_001258</name>
</gene>
<dbReference type="RefSeq" id="WP_184043256.1">
    <property type="nucleotide sequence ID" value="NZ_JACIGK010000007.1"/>
</dbReference>
<reference evidence="2 3" key="1">
    <citation type="submission" date="2020-08" db="EMBL/GenBank/DDBJ databases">
        <title>Genome sequencing of Purple Non-Sulfur Bacteria from various extreme environments.</title>
        <authorList>
            <person name="Mayer M."/>
        </authorList>
    </citation>
    <scope>NUCLEOTIDE SEQUENCE [LARGE SCALE GENOMIC DNA]</scope>
    <source>
        <strain evidence="2 3">JA131</strain>
    </source>
</reference>
<dbReference type="SUPFAM" id="SSF53850">
    <property type="entry name" value="Periplasmic binding protein-like II"/>
    <property type="match status" value="1"/>
</dbReference>
<comment type="caution">
    <text evidence="2">The sequence shown here is derived from an EMBL/GenBank/DDBJ whole genome shotgun (WGS) entry which is preliminary data.</text>
</comment>
<evidence type="ECO:0000313" key="2">
    <source>
        <dbReference type="EMBL" id="MBB4265636.1"/>
    </source>
</evidence>
<evidence type="ECO:0000313" key="3">
    <source>
        <dbReference type="Proteomes" id="UP000554286"/>
    </source>
</evidence>